<comment type="caution">
    <text evidence="1">The sequence shown here is derived from an EMBL/GenBank/DDBJ whole genome shotgun (WGS) entry which is preliminary data.</text>
</comment>
<organism evidence="1 2">
    <name type="scientific">Phytophthora boehmeriae</name>
    <dbReference type="NCBI Taxonomy" id="109152"/>
    <lineage>
        <taxon>Eukaryota</taxon>
        <taxon>Sar</taxon>
        <taxon>Stramenopiles</taxon>
        <taxon>Oomycota</taxon>
        <taxon>Peronosporomycetes</taxon>
        <taxon>Peronosporales</taxon>
        <taxon>Peronosporaceae</taxon>
        <taxon>Phytophthora</taxon>
    </lineage>
</organism>
<feature type="non-terminal residue" evidence="1">
    <location>
        <position position="52"/>
    </location>
</feature>
<accession>A0A8T1VEQ1</accession>
<dbReference type="Proteomes" id="UP000693981">
    <property type="component" value="Unassembled WGS sequence"/>
</dbReference>
<name>A0A8T1VEQ1_9STRA</name>
<reference evidence="1" key="1">
    <citation type="submission" date="2021-02" db="EMBL/GenBank/DDBJ databases">
        <authorList>
            <person name="Palmer J.M."/>
        </authorList>
    </citation>
    <scope>NUCLEOTIDE SEQUENCE</scope>
    <source>
        <strain evidence="1">SCRP23</strain>
    </source>
</reference>
<protein>
    <submittedName>
        <fullName evidence="1">Uncharacterized protein</fullName>
    </submittedName>
</protein>
<evidence type="ECO:0000313" key="2">
    <source>
        <dbReference type="Proteomes" id="UP000693981"/>
    </source>
</evidence>
<keyword evidence="2" id="KW-1185">Reference proteome</keyword>
<dbReference type="EMBL" id="JAGDFL010000929">
    <property type="protein sequence ID" value="KAG7379625.1"/>
    <property type="molecule type" value="Genomic_DNA"/>
</dbReference>
<sequence>MDHPARRPRSDTSRWLLVLSVVVGLAGLSYVATVHNSLAAQQEIIANMQQQL</sequence>
<proteinExistence type="predicted"/>
<gene>
    <name evidence="1" type="ORF">PHYBOEH_011819</name>
</gene>
<dbReference type="AlphaFoldDB" id="A0A8T1VEQ1"/>
<evidence type="ECO:0000313" key="1">
    <source>
        <dbReference type="EMBL" id="KAG7379625.1"/>
    </source>
</evidence>